<dbReference type="InterPro" id="IPR007197">
    <property type="entry name" value="rSAM"/>
</dbReference>
<evidence type="ECO:0000313" key="16">
    <source>
        <dbReference type="EMBL" id="MFD2564373.1"/>
    </source>
</evidence>
<reference evidence="17" key="1">
    <citation type="journal article" date="2019" name="Int. J. Syst. Evol. Microbiol.">
        <title>The Global Catalogue of Microorganisms (GCM) 10K type strain sequencing project: providing services to taxonomists for standard genome sequencing and annotation.</title>
        <authorList>
            <consortium name="The Broad Institute Genomics Platform"/>
            <consortium name="The Broad Institute Genome Sequencing Center for Infectious Disease"/>
            <person name="Wu L."/>
            <person name="Ma J."/>
        </authorList>
    </citation>
    <scope>NUCLEOTIDE SEQUENCE [LARGE SCALE GENOMIC DNA]</scope>
    <source>
        <strain evidence="17">KCTC 52274</strain>
    </source>
</reference>
<dbReference type="InterPro" id="IPR034505">
    <property type="entry name" value="Coproporphyrinogen-III_oxidase"/>
</dbReference>
<comment type="subunit">
    <text evidence="4">Monomer.</text>
</comment>
<evidence type="ECO:0000256" key="3">
    <source>
        <dbReference type="ARBA" id="ARBA00005493"/>
    </source>
</evidence>
<sequence length="454" mass="52556">MNANLVDKYNVPGPRYTSYPTVPYWDNDTFSLRNWTKSVKKSFIQSNDSEGISLYIHLPFCESMCTFCGCNKRITKRHDVEIPYINSLLKEWELYLNLFESKPKIKELHLGGGTPTFFSPENLEYLIKGLFCSTKSASACEFSFEGHPNNTTREHLQALYDVGFRRVSFGVQDYNETVQKAIHRVQPFENVKYVTQVAREIGYTSIGHDIIFGLPFQTEEAVIHTIRKTKELLPDRLAFYSYAHVPWQKGNGQRGFKESDLPTGEQKRKQYEIGKELLSKVGYEEIGMDHFSLKSDSLYQSMENDSLHRNFMGYTVSKTKMMIGLGVSSISDSWYGFAQNVKGIEEYQNLVNEGIIPVYRGHMLTKEDEIIRQHILNLMCHFETDWSINLLHFDELADVSARLREMENDGLVEVTNHDIKVTKKGRPFVRNICMAFDLRLQRKKPETQLFSMTV</sequence>
<dbReference type="SFLD" id="SFLDS00029">
    <property type="entry name" value="Radical_SAM"/>
    <property type="match status" value="1"/>
</dbReference>
<dbReference type="SMART" id="SM00729">
    <property type="entry name" value="Elp3"/>
    <property type="match status" value="1"/>
</dbReference>
<dbReference type="PIRSF" id="PIRSF000167">
    <property type="entry name" value="HemN"/>
    <property type="match status" value="1"/>
</dbReference>
<evidence type="ECO:0000256" key="14">
    <source>
        <dbReference type="PIRNR" id="PIRNR000167"/>
    </source>
</evidence>
<accession>A0ABW5LKF7</accession>
<evidence type="ECO:0000259" key="15">
    <source>
        <dbReference type="PROSITE" id="PS51918"/>
    </source>
</evidence>
<protein>
    <recommendedName>
        <fullName evidence="14">Coproporphyrinogen-III oxidase</fullName>
        <ecNumber evidence="14">1.3.98.3</ecNumber>
    </recommendedName>
</protein>
<dbReference type="EMBL" id="JBHULE010000019">
    <property type="protein sequence ID" value="MFD2564373.1"/>
    <property type="molecule type" value="Genomic_DNA"/>
</dbReference>
<comment type="pathway">
    <text evidence="2 14">Porphyrin-containing compound metabolism; protoporphyrin-IX biosynthesis; protoporphyrinogen-IX from coproporphyrinogen-III (AdoMet route): step 1/1.</text>
</comment>
<name>A0ABW5LKF7_9FLAO</name>
<dbReference type="Proteomes" id="UP001597319">
    <property type="component" value="Unassembled WGS sequence"/>
</dbReference>
<keyword evidence="17" id="KW-1185">Reference proteome</keyword>
<dbReference type="EC" id="1.3.98.3" evidence="14"/>
<dbReference type="SFLD" id="SFLDG01065">
    <property type="entry name" value="anaerobic_coproporphyrinogen-I"/>
    <property type="match status" value="1"/>
</dbReference>
<keyword evidence="5 14" id="KW-0004">4Fe-4S</keyword>
<dbReference type="PANTHER" id="PTHR13932">
    <property type="entry name" value="COPROPORPHYRINIGEN III OXIDASE"/>
    <property type="match status" value="1"/>
</dbReference>
<dbReference type="SUPFAM" id="SSF102114">
    <property type="entry name" value="Radical SAM enzymes"/>
    <property type="match status" value="1"/>
</dbReference>
<keyword evidence="8 14" id="KW-0479">Metal-binding</keyword>
<dbReference type="PANTHER" id="PTHR13932:SF6">
    <property type="entry name" value="OXYGEN-INDEPENDENT COPROPORPHYRINOGEN III OXIDASE"/>
    <property type="match status" value="1"/>
</dbReference>
<dbReference type="InterPro" id="IPR058240">
    <property type="entry name" value="rSAM_sf"/>
</dbReference>
<keyword evidence="12 14" id="KW-0627">Porphyrin biosynthesis</keyword>
<keyword evidence="7 14" id="KW-0949">S-adenosyl-L-methionine</keyword>
<dbReference type="CDD" id="cd01335">
    <property type="entry name" value="Radical_SAM"/>
    <property type="match status" value="1"/>
</dbReference>
<evidence type="ECO:0000256" key="9">
    <source>
        <dbReference type="ARBA" id="ARBA00023002"/>
    </source>
</evidence>
<dbReference type="InterPro" id="IPR004558">
    <property type="entry name" value="Coprogen_oxidase_HemN"/>
</dbReference>
<keyword evidence="11 14" id="KW-0411">Iron-sulfur</keyword>
<dbReference type="Pfam" id="PF04055">
    <property type="entry name" value="Radical_SAM"/>
    <property type="match status" value="1"/>
</dbReference>
<comment type="cofactor">
    <cofactor evidence="14">
        <name>[4Fe-4S] cluster</name>
        <dbReference type="ChEBI" id="CHEBI:49883"/>
    </cofactor>
    <text evidence="14">Binds 1 [4Fe-4S] cluster. The cluster is coordinated with 3 cysteines and an exchangeable S-adenosyl-L-methionine.</text>
</comment>
<comment type="similarity">
    <text evidence="3 14">Belongs to the anaerobic coproporphyrinogen-III oxidase family.</text>
</comment>
<evidence type="ECO:0000256" key="5">
    <source>
        <dbReference type="ARBA" id="ARBA00022485"/>
    </source>
</evidence>
<proteinExistence type="inferred from homology"/>
<evidence type="ECO:0000256" key="13">
    <source>
        <dbReference type="ARBA" id="ARBA00048321"/>
    </source>
</evidence>
<dbReference type="NCBIfam" id="TIGR00538">
    <property type="entry name" value="hemN"/>
    <property type="match status" value="1"/>
</dbReference>
<dbReference type="InterPro" id="IPR006638">
    <property type="entry name" value="Elp3/MiaA/NifB-like_rSAM"/>
</dbReference>
<comment type="caution">
    <text evidence="16">The sequence shown here is derived from an EMBL/GenBank/DDBJ whole genome shotgun (WGS) entry which is preliminary data.</text>
</comment>
<evidence type="ECO:0000256" key="2">
    <source>
        <dbReference type="ARBA" id="ARBA00004785"/>
    </source>
</evidence>
<dbReference type="Gene3D" id="1.10.10.920">
    <property type="match status" value="1"/>
</dbReference>
<evidence type="ECO:0000256" key="12">
    <source>
        <dbReference type="ARBA" id="ARBA00023244"/>
    </source>
</evidence>
<dbReference type="GO" id="GO:0051989">
    <property type="term" value="F:coproporphyrinogen dehydrogenase activity"/>
    <property type="evidence" value="ECO:0007669"/>
    <property type="project" value="UniProtKB-EC"/>
</dbReference>
<keyword evidence="6 14" id="KW-0963">Cytoplasm</keyword>
<dbReference type="RefSeq" id="WP_378294208.1">
    <property type="nucleotide sequence ID" value="NZ_JBHULE010000019.1"/>
</dbReference>
<evidence type="ECO:0000256" key="7">
    <source>
        <dbReference type="ARBA" id="ARBA00022691"/>
    </source>
</evidence>
<evidence type="ECO:0000256" key="6">
    <source>
        <dbReference type="ARBA" id="ARBA00022490"/>
    </source>
</evidence>
<evidence type="ECO:0000256" key="8">
    <source>
        <dbReference type="ARBA" id="ARBA00022723"/>
    </source>
</evidence>
<evidence type="ECO:0000256" key="1">
    <source>
        <dbReference type="ARBA" id="ARBA00004496"/>
    </source>
</evidence>
<dbReference type="InterPro" id="IPR013785">
    <property type="entry name" value="Aldolase_TIM"/>
</dbReference>
<evidence type="ECO:0000256" key="11">
    <source>
        <dbReference type="ARBA" id="ARBA00023014"/>
    </source>
</evidence>
<gene>
    <name evidence="16" type="primary">hemN</name>
    <name evidence="16" type="ORF">ACFSR1_16955</name>
</gene>
<keyword evidence="9 14" id="KW-0560">Oxidoreductase</keyword>
<comment type="subcellular location">
    <subcellularLocation>
        <location evidence="1 14">Cytoplasm</location>
    </subcellularLocation>
</comment>
<evidence type="ECO:0000256" key="4">
    <source>
        <dbReference type="ARBA" id="ARBA00011245"/>
    </source>
</evidence>
<dbReference type="Gene3D" id="3.20.20.70">
    <property type="entry name" value="Aldolase class I"/>
    <property type="match status" value="1"/>
</dbReference>
<keyword evidence="10 14" id="KW-0408">Iron</keyword>
<dbReference type="PROSITE" id="PS51918">
    <property type="entry name" value="RADICAL_SAM"/>
    <property type="match status" value="1"/>
</dbReference>
<evidence type="ECO:0000313" key="17">
    <source>
        <dbReference type="Proteomes" id="UP001597319"/>
    </source>
</evidence>
<feature type="domain" description="Radical SAM core" evidence="15">
    <location>
        <begin position="46"/>
        <end position="284"/>
    </location>
</feature>
<comment type="catalytic activity">
    <reaction evidence="13 14">
        <text>coproporphyrinogen III + 2 S-adenosyl-L-methionine = protoporphyrinogen IX + 2 5'-deoxyadenosine + 2 L-methionine + 2 CO2</text>
        <dbReference type="Rhea" id="RHEA:15425"/>
        <dbReference type="ChEBI" id="CHEBI:16526"/>
        <dbReference type="ChEBI" id="CHEBI:17319"/>
        <dbReference type="ChEBI" id="CHEBI:57307"/>
        <dbReference type="ChEBI" id="CHEBI:57309"/>
        <dbReference type="ChEBI" id="CHEBI:57844"/>
        <dbReference type="ChEBI" id="CHEBI:59789"/>
        <dbReference type="EC" id="1.3.98.3"/>
    </reaction>
</comment>
<organism evidence="16 17">
    <name type="scientific">Aquimarina rubra</name>
    <dbReference type="NCBI Taxonomy" id="1920033"/>
    <lineage>
        <taxon>Bacteria</taxon>
        <taxon>Pseudomonadati</taxon>
        <taxon>Bacteroidota</taxon>
        <taxon>Flavobacteriia</taxon>
        <taxon>Flavobacteriales</taxon>
        <taxon>Flavobacteriaceae</taxon>
        <taxon>Aquimarina</taxon>
    </lineage>
</organism>
<evidence type="ECO:0000256" key="10">
    <source>
        <dbReference type="ARBA" id="ARBA00023004"/>
    </source>
</evidence>